<dbReference type="PROSITE" id="PS51257">
    <property type="entry name" value="PROKAR_LIPOPROTEIN"/>
    <property type="match status" value="1"/>
</dbReference>
<sequence length="309" mass="32156">MRKLWKTACAALLALSMAGCGAGQNEEVNILAPTGAPALGILGAFGNENVANVETVSGSDVLQSELAKADSEYDIIVAPSNLGMSLAAKGADDYELAAVITWGNLYLVAEDDDALNKEGELAAFGEAAVPQLVLQNAIDLDSITPAVTYYNAVSDAQAQLLSGKASVALLAEPAVTATIAKGRESGKELKVIADLQQLYAEKNGTQADAGYPQASIFVKKGESAQLSSVLDAIETFANETSGDEAALRAQIETAGVDVLGVPSADVAVNSWDRQNIRYVSAQDARSDLAQFAEIFGIEVDLDALLMEAQ</sequence>
<organism evidence="2 3">
    <name type="scientific">Candidatus Merdibacter merdavium</name>
    <dbReference type="NCBI Taxonomy" id="2838692"/>
    <lineage>
        <taxon>Bacteria</taxon>
        <taxon>Bacillati</taxon>
        <taxon>Bacillota</taxon>
        <taxon>Erysipelotrichia</taxon>
        <taxon>Erysipelotrichales</taxon>
        <taxon>Erysipelotrichaceae</taxon>
        <taxon>Merdibacter</taxon>
    </lineage>
</organism>
<dbReference type="AlphaFoldDB" id="A0A9D2NU55"/>
<feature type="signal peptide" evidence="1">
    <location>
        <begin position="1"/>
        <end position="22"/>
    </location>
</feature>
<proteinExistence type="predicted"/>
<accession>A0A9D2NU55</accession>
<dbReference type="EMBL" id="DWWM01000042">
    <property type="protein sequence ID" value="HJC36783.1"/>
    <property type="molecule type" value="Genomic_DNA"/>
</dbReference>
<keyword evidence="1" id="KW-0732">Signal</keyword>
<evidence type="ECO:0000313" key="3">
    <source>
        <dbReference type="Proteomes" id="UP000823896"/>
    </source>
</evidence>
<evidence type="ECO:0000256" key="1">
    <source>
        <dbReference type="SAM" id="SignalP"/>
    </source>
</evidence>
<gene>
    <name evidence="2" type="ORF">H9702_06595</name>
</gene>
<evidence type="ECO:0000313" key="2">
    <source>
        <dbReference type="EMBL" id="HJC36783.1"/>
    </source>
</evidence>
<evidence type="ECO:0008006" key="4">
    <source>
        <dbReference type="Google" id="ProtNLM"/>
    </source>
</evidence>
<protein>
    <recommendedName>
        <fullName evidence="4">NitT/TauT family transport system substrate-binding protein</fullName>
    </recommendedName>
</protein>
<reference evidence="2" key="1">
    <citation type="journal article" date="2021" name="PeerJ">
        <title>Extensive microbial diversity within the chicken gut microbiome revealed by metagenomics and culture.</title>
        <authorList>
            <person name="Gilroy R."/>
            <person name="Ravi A."/>
            <person name="Getino M."/>
            <person name="Pursley I."/>
            <person name="Horton D.L."/>
            <person name="Alikhan N.F."/>
            <person name="Baker D."/>
            <person name="Gharbi K."/>
            <person name="Hall N."/>
            <person name="Watson M."/>
            <person name="Adriaenssens E.M."/>
            <person name="Foster-Nyarko E."/>
            <person name="Jarju S."/>
            <person name="Secka A."/>
            <person name="Antonio M."/>
            <person name="Oren A."/>
            <person name="Chaudhuri R.R."/>
            <person name="La Ragione R."/>
            <person name="Hildebrand F."/>
            <person name="Pallen M.J."/>
        </authorList>
    </citation>
    <scope>NUCLEOTIDE SEQUENCE</scope>
    <source>
        <strain evidence="2">CHK187-11901</strain>
    </source>
</reference>
<name>A0A9D2NU55_9FIRM</name>
<comment type="caution">
    <text evidence="2">The sequence shown here is derived from an EMBL/GenBank/DDBJ whole genome shotgun (WGS) entry which is preliminary data.</text>
</comment>
<dbReference type="Gene3D" id="3.40.190.10">
    <property type="entry name" value="Periplasmic binding protein-like II"/>
    <property type="match status" value="2"/>
</dbReference>
<feature type="chain" id="PRO_5038475030" description="NitT/TauT family transport system substrate-binding protein" evidence="1">
    <location>
        <begin position="23"/>
        <end position="309"/>
    </location>
</feature>
<dbReference type="Proteomes" id="UP000823896">
    <property type="component" value="Unassembled WGS sequence"/>
</dbReference>
<reference evidence="2" key="2">
    <citation type="submission" date="2021-04" db="EMBL/GenBank/DDBJ databases">
        <authorList>
            <person name="Gilroy R."/>
        </authorList>
    </citation>
    <scope>NUCLEOTIDE SEQUENCE</scope>
    <source>
        <strain evidence="2">CHK187-11901</strain>
    </source>
</reference>